<reference evidence="2 3" key="1">
    <citation type="submission" date="2014-01" db="EMBL/GenBank/DDBJ databases">
        <title>Sulfitobacter donghicola JCM 14565 Genome Sequencing.</title>
        <authorList>
            <person name="Lai Q."/>
            <person name="Hong Z."/>
        </authorList>
    </citation>
    <scope>NUCLEOTIDE SEQUENCE [LARGE SCALE GENOMIC DNA]</scope>
    <source>
        <strain evidence="2 3">JCM 14565</strain>
    </source>
</reference>
<evidence type="ECO:0008006" key="4">
    <source>
        <dbReference type="Google" id="ProtNLM"/>
    </source>
</evidence>
<evidence type="ECO:0000256" key="1">
    <source>
        <dbReference type="SAM" id="Phobius"/>
    </source>
</evidence>
<keyword evidence="1" id="KW-0472">Membrane</keyword>
<dbReference type="OrthoDB" id="7357237at2"/>
<sequence>MVDIPQQPKQSLSRVDVVKWIATAVQLVGYGLTGLGWQPWNVFAFFAGIALWFAVGVMWKDRAIMVVHIGAFISLLAGYLSAN</sequence>
<accession>A0A073IJG5</accession>
<keyword evidence="1" id="KW-0812">Transmembrane</keyword>
<name>A0A073IJG5_9RHOB</name>
<dbReference type="EMBL" id="JAMC01000002">
    <property type="protein sequence ID" value="KEJ89909.1"/>
    <property type="molecule type" value="Genomic_DNA"/>
</dbReference>
<feature type="transmembrane region" description="Helical" evidence="1">
    <location>
        <begin position="64"/>
        <end position="82"/>
    </location>
</feature>
<organism evidence="2 3">
    <name type="scientific">Sulfitobacter donghicola DSW-25 = KCTC 12864 = JCM 14565</name>
    <dbReference type="NCBI Taxonomy" id="1300350"/>
    <lineage>
        <taxon>Bacteria</taxon>
        <taxon>Pseudomonadati</taxon>
        <taxon>Pseudomonadota</taxon>
        <taxon>Alphaproteobacteria</taxon>
        <taxon>Rhodobacterales</taxon>
        <taxon>Roseobacteraceae</taxon>
        <taxon>Sulfitobacter</taxon>
    </lineage>
</organism>
<protein>
    <recommendedName>
        <fullName evidence="4">Ubiquinone biosynthesis methyltransferase UbiE</fullName>
    </recommendedName>
</protein>
<dbReference type="AlphaFoldDB" id="A0A073IJG5"/>
<dbReference type="InterPro" id="IPR046682">
    <property type="entry name" value="DUF6552"/>
</dbReference>
<comment type="caution">
    <text evidence="2">The sequence shown here is derived from an EMBL/GenBank/DDBJ whole genome shotgun (WGS) entry which is preliminary data.</text>
</comment>
<dbReference type="Proteomes" id="UP000027734">
    <property type="component" value="Unassembled WGS sequence"/>
</dbReference>
<evidence type="ECO:0000313" key="2">
    <source>
        <dbReference type="EMBL" id="KEJ89909.1"/>
    </source>
</evidence>
<proteinExistence type="predicted"/>
<dbReference type="RefSeq" id="WP_025058146.1">
    <property type="nucleotide sequence ID" value="NZ_JAMC01000002.1"/>
</dbReference>
<dbReference type="STRING" id="1300350.Z948_670"/>
<keyword evidence="1" id="KW-1133">Transmembrane helix</keyword>
<dbReference type="Pfam" id="PF20189">
    <property type="entry name" value="DUF6552"/>
    <property type="match status" value="1"/>
</dbReference>
<dbReference type="eggNOG" id="ENOG50332V0">
    <property type="taxonomic scope" value="Bacteria"/>
</dbReference>
<keyword evidence="3" id="KW-1185">Reference proteome</keyword>
<gene>
    <name evidence="2" type="ORF">DSW25_06765</name>
</gene>
<feature type="transmembrane region" description="Helical" evidence="1">
    <location>
        <begin position="40"/>
        <end position="59"/>
    </location>
</feature>
<evidence type="ECO:0000313" key="3">
    <source>
        <dbReference type="Proteomes" id="UP000027734"/>
    </source>
</evidence>